<dbReference type="PANTHER" id="PTHR19879:SF9">
    <property type="entry name" value="TRANSCRIPTION INITIATION FACTOR TFIID SUBUNIT 5"/>
    <property type="match status" value="1"/>
</dbReference>
<feature type="compositionally biased region" description="Low complexity" evidence="2">
    <location>
        <begin position="44"/>
        <end position="60"/>
    </location>
</feature>
<dbReference type="Gene3D" id="2.130.10.10">
    <property type="entry name" value="YVTN repeat-like/Quinoprotein amine dehydrogenase"/>
    <property type="match status" value="2"/>
</dbReference>
<feature type="transmembrane region" description="Helical" evidence="3">
    <location>
        <begin position="81"/>
        <end position="106"/>
    </location>
</feature>
<dbReference type="PROSITE" id="PS50082">
    <property type="entry name" value="WD_REPEATS_2"/>
    <property type="match status" value="2"/>
</dbReference>
<dbReference type="InterPro" id="IPR015943">
    <property type="entry name" value="WD40/YVTN_repeat-like_dom_sf"/>
</dbReference>
<dbReference type="RefSeq" id="WP_204010314.1">
    <property type="nucleotide sequence ID" value="NZ_BOPG01000098.1"/>
</dbReference>
<accession>A0A8J3ZL88</accession>
<evidence type="ECO:0000256" key="2">
    <source>
        <dbReference type="SAM" id="MobiDB-lite"/>
    </source>
</evidence>
<reference evidence="4" key="1">
    <citation type="submission" date="2021-01" db="EMBL/GenBank/DDBJ databases">
        <title>Whole genome shotgun sequence of Virgisporangium aurantiacum NBRC 16421.</title>
        <authorList>
            <person name="Komaki H."/>
            <person name="Tamura T."/>
        </authorList>
    </citation>
    <scope>NUCLEOTIDE SEQUENCE</scope>
    <source>
        <strain evidence="4">NBRC 16421</strain>
    </source>
</reference>
<organism evidence="4 5">
    <name type="scientific">Virgisporangium aurantiacum</name>
    <dbReference type="NCBI Taxonomy" id="175570"/>
    <lineage>
        <taxon>Bacteria</taxon>
        <taxon>Bacillati</taxon>
        <taxon>Actinomycetota</taxon>
        <taxon>Actinomycetes</taxon>
        <taxon>Micromonosporales</taxon>
        <taxon>Micromonosporaceae</taxon>
        <taxon>Virgisporangium</taxon>
    </lineage>
</organism>
<keyword evidence="3" id="KW-0812">Transmembrane</keyword>
<keyword evidence="3" id="KW-1133">Transmembrane helix</keyword>
<name>A0A8J3ZL88_9ACTN</name>
<dbReference type="Pfam" id="PF00400">
    <property type="entry name" value="WD40"/>
    <property type="match status" value="3"/>
</dbReference>
<keyword evidence="3" id="KW-0472">Membrane</keyword>
<feature type="region of interest" description="Disordered" evidence="2">
    <location>
        <begin position="33"/>
        <end position="60"/>
    </location>
</feature>
<evidence type="ECO:0000313" key="5">
    <source>
        <dbReference type="Proteomes" id="UP000612585"/>
    </source>
</evidence>
<evidence type="ECO:0000313" key="4">
    <source>
        <dbReference type="EMBL" id="GIJ63546.1"/>
    </source>
</evidence>
<evidence type="ECO:0008006" key="6">
    <source>
        <dbReference type="Google" id="ProtNLM"/>
    </source>
</evidence>
<dbReference type="InterPro" id="IPR011659">
    <property type="entry name" value="WD40"/>
</dbReference>
<evidence type="ECO:0000256" key="1">
    <source>
        <dbReference type="PROSITE-ProRule" id="PRU00221"/>
    </source>
</evidence>
<dbReference type="SMART" id="SM00320">
    <property type="entry name" value="WD40"/>
    <property type="match status" value="6"/>
</dbReference>
<dbReference type="InterPro" id="IPR011047">
    <property type="entry name" value="Quinoprotein_ADH-like_sf"/>
</dbReference>
<dbReference type="EMBL" id="BOPG01000098">
    <property type="protein sequence ID" value="GIJ63546.1"/>
    <property type="molecule type" value="Genomic_DNA"/>
</dbReference>
<dbReference type="Pfam" id="PF07676">
    <property type="entry name" value="PD40"/>
    <property type="match status" value="1"/>
</dbReference>
<comment type="caution">
    <text evidence="4">The sequence shown here is derived from an EMBL/GenBank/DDBJ whole genome shotgun (WGS) entry which is preliminary data.</text>
</comment>
<dbReference type="SUPFAM" id="SSF50998">
    <property type="entry name" value="Quinoprotein alcohol dehydrogenase-like"/>
    <property type="match status" value="1"/>
</dbReference>
<dbReference type="PROSITE" id="PS50294">
    <property type="entry name" value="WD_REPEATS_REGION"/>
    <property type="match status" value="1"/>
</dbReference>
<dbReference type="AlphaFoldDB" id="A0A8J3ZL88"/>
<keyword evidence="1" id="KW-0853">WD repeat</keyword>
<gene>
    <name evidence="4" type="ORF">Vau01_110620</name>
</gene>
<dbReference type="PANTHER" id="PTHR19879">
    <property type="entry name" value="TRANSCRIPTION INITIATION FACTOR TFIID"/>
    <property type="match status" value="1"/>
</dbReference>
<feature type="repeat" description="WD" evidence="1">
    <location>
        <begin position="317"/>
        <end position="358"/>
    </location>
</feature>
<keyword evidence="5" id="KW-1185">Reference proteome</keyword>
<dbReference type="InterPro" id="IPR001680">
    <property type="entry name" value="WD40_rpt"/>
</dbReference>
<evidence type="ECO:0000256" key="3">
    <source>
        <dbReference type="SAM" id="Phobius"/>
    </source>
</evidence>
<protein>
    <recommendedName>
        <fullName evidence="6">WD40 repeat domain-containing protein</fullName>
    </recommendedName>
</protein>
<feature type="repeat" description="WD" evidence="1">
    <location>
        <begin position="402"/>
        <end position="443"/>
    </location>
</feature>
<proteinExistence type="predicted"/>
<sequence length="489" mass="53018">MRSSCDGCGTAYLRDVHFCIVCGASPGRVGNTVVPITSQPPAPSTTTQQRQTTGAARRTTTSTRTWIDLPAVLRWRTVARLLSVGFMVCLVGAVGTGVVAGLWWIIAGDEPAAAEYIELNDRTVHALRFSPDGTTLFVDTDDPDAPRSTWDLGARPWKDLDTAPAKDKAIAVAVSSDGRRSAIGMKETKRARKFLGFTWDNRYTDGVVRVRDSATGDIVWETKVRELDLFDDERYGEAEELAFSPDGSLLAGGYNGGPTVMWDAITGGVLTQLAGSRGRFSPDGKLFALLGGGIKLWDTAKRQLRTTLQVPPDPKGDASGSNGLVALEFSPDGRWLATSQVGGTVRVWNVATGTVVAGMNIDYGYIRHLAFSPDGRLIAARQDLSETVWVWDTATGAQRAALPGHYDLGGALMFSPDGLLLAEGADDGTVWLWDTANWQKKRVLEHRERTVFWTKDMTVATMAFSPDGKRFAVASNEKDDGRVALWELS</sequence>
<dbReference type="Proteomes" id="UP000612585">
    <property type="component" value="Unassembled WGS sequence"/>
</dbReference>